<dbReference type="SUPFAM" id="SSF48452">
    <property type="entry name" value="TPR-like"/>
    <property type="match status" value="1"/>
</dbReference>
<dbReference type="Pfam" id="PF00144">
    <property type="entry name" value="Beta-lactamase"/>
    <property type="match status" value="1"/>
</dbReference>
<dbReference type="PROSITE" id="PS51257">
    <property type="entry name" value="PROKAR_LIPOPROTEIN"/>
    <property type="match status" value="1"/>
</dbReference>
<dbReference type="Proteomes" id="UP001257277">
    <property type="component" value="Unassembled WGS sequence"/>
</dbReference>
<keyword evidence="4" id="KW-1185">Reference proteome</keyword>
<dbReference type="InterPro" id="IPR001466">
    <property type="entry name" value="Beta-lactam-related"/>
</dbReference>
<gene>
    <name evidence="3" type="ORF">RQM59_13525</name>
</gene>
<dbReference type="InterPro" id="IPR011990">
    <property type="entry name" value="TPR-like_helical_dom_sf"/>
</dbReference>
<dbReference type="InterPro" id="IPR012338">
    <property type="entry name" value="Beta-lactam/transpept-like"/>
</dbReference>
<protein>
    <submittedName>
        <fullName evidence="3">Serine hydrolase</fullName>
    </submittedName>
</protein>
<feature type="domain" description="Beta-lactamase-related" evidence="2">
    <location>
        <begin position="40"/>
        <end position="344"/>
    </location>
</feature>
<evidence type="ECO:0000313" key="4">
    <source>
        <dbReference type="Proteomes" id="UP001257277"/>
    </source>
</evidence>
<dbReference type="RefSeq" id="WP_349242656.1">
    <property type="nucleotide sequence ID" value="NZ_JAVTTO010000005.1"/>
</dbReference>
<name>A0ABU3LI59_9FLAO</name>
<evidence type="ECO:0000259" key="2">
    <source>
        <dbReference type="Pfam" id="PF00144"/>
    </source>
</evidence>
<organism evidence="3 4">
    <name type="scientific">Asprobacillus argus</name>
    <dbReference type="NCBI Taxonomy" id="3076534"/>
    <lineage>
        <taxon>Bacteria</taxon>
        <taxon>Pseudomonadati</taxon>
        <taxon>Bacteroidota</taxon>
        <taxon>Flavobacteriia</taxon>
        <taxon>Flavobacteriales</taxon>
        <taxon>Flavobacteriaceae</taxon>
        <taxon>Asprobacillus</taxon>
    </lineage>
</organism>
<sequence>MRTFTPTKARFFGYLLLCIIASSCGKVSPVPLSNKQKEKIDSYIKHLQKRHEIPGVSLAIIKDEEVLYKETFGKANIEHNSSVLDQSIFRVYSLTKPIVAVAVFQLIEKEKLSLEDAIGKYVPDLPLSWNTIKIKHLLTHSSGIPDMAPYNRMEKLTEKEAKELVFSKEKLFDPGEKYAYNQTNFWLLQLIIEKVSGESLEDFIIKNQFDGANEEIFFSSNSKEIVPNRVTPYFPFETGTIQIDHSSLKGRYMFAANGLNITINAFIDWDKKLKSGELINKETLDEMWEVFSYTASNKRFVYGWDKHIVNRHDSYGFSGSLVTAYRIFPDDNLSIIFLSNGLGNYYNIENIIDHIASIINSDIVNVANKAFETLLQVSVEDDINAFETVYVHLKNKEEYAQLNFENLVNDVGYQLINQKRIEKAIQVFTFNTQQFPSSANAFDSLGESYYRDYQNKKALVNYKKAIELGGTNGNARKMLALIKK</sequence>
<keyword evidence="3" id="KW-0378">Hydrolase</keyword>
<dbReference type="EMBL" id="JAVTTO010000005">
    <property type="protein sequence ID" value="MDT7833405.1"/>
    <property type="molecule type" value="Genomic_DNA"/>
</dbReference>
<dbReference type="PANTHER" id="PTHR46825">
    <property type="entry name" value="D-ALANYL-D-ALANINE-CARBOXYPEPTIDASE/ENDOPEPTIDASE AMPH"/>
    <property type="match status" value="1"/>
</dbReference>
<keyword evidence="1" id="KW-0802">TPR repeat</keyword>
<dbReference type="GO" id="GO:0016787">
    <property type="term" value="F:hydrolase activity"/>
    <property type="evidence" value="ECO:0007669"/>
    <property type="project" value="UniProtKB-KW"/>
</dbReference>
<reference evidence="3 4" key="1">
    <citation type="submission" date="2023-09" db="EMBL/GenBank/DDBJ databases">
        <title>Novel taxa isolated from Blanes Bay.</title>
        <authorList>
            <person name="Rey-Velasco X."/>
            <person name="Lucena T."/>
        </authorList>
    </citation>
    <scope>NUCLEOTIDE SEQUENCE [LARGE SCALE GENOMIC DNA]</scope>
    <source>
        <strain evidence="3 4">S356</strain>
    </source>
</reference>
<dbReference type="Gene3D" id="3.40.710.10">
    <property type="entry name" value="DD-peptidase/beta-lactamase superfamily"/>
    <property type="match status" value="1"/>
</dbReference>
<proteinExistence type="predicted"/>
<dbReference type="Gene3D" id="1.25.40.10">
    <property type="entry name" value="Tetratricopeptide repeat domain"/>
    <property type="match status" value="1"/>
</dbReference>
<accession>A0ABU3LI59</accession>
<dbReference type="SUPFAM" id="SSF56601">
    <property type="entry name" value="beta-lactamase/transpeptidase-like"/>
    <property type="match status" value="1"/>
</dbReference>
<feature type="repeat" description="TPR" evidence="1">
    <location>
        <begin position="439"/>
        <end position="472"/>
    </location>
</feature>
<dbReference type="InterPro" id="IPR050491">
    <property type="entry name" value="AmpC-like"/>
</dbReference>
<evidence type="ECO:0000313" key="3">
    <source>
        <dbReference type="EMBL" id="MDT7833405.1"/>
    </source>
</evidence>
<dbReference type="InterPro" id="IPR019734">
    <property type="entry name" value="TPR_rpt"/>
</dbReference>
<comment type="caution">
    <text evidence="3">The sequence shown here is derived from an EMBL/GenBank/DDBJ whole genome shotgun (WGS) entry which is preliminary data.</text>
</comment>
<dbReference type="PANTHER" id="PTHR46825:SF9">
    <property type="entry name" value="BETA-LACTAMASE-RELATED DOMAIN-CONTAINING PROTEIN"/>
    <property type="match status" value="1"/>
</dbReference>
<dbReference type="PROSITE" id="PS50005">
    <property type="entry name" value="TPR"/>
    <property type="match status" value="1"/>
</dbReference>
<evidence type="ECO:0000256" key="1">
    <source>
        <dbReference type="PROSITE-ProRule" id="PRU00339"/>
    </source>
</evidence>